<dbReference type="EMBL" id="KL142373">
    <property type="protein sequence ID" value="KDR79720.1"/>
    <property type="molecule type" value="Genomic_DNA"/>
</dbReference>
<sequence>MWVFALNIFLCPIKKEHIAALSSQDIPLGALLNRPMVGELMASKLVDISDQAKDRLEPRMCEAWQKLRDSADSSGITTIVTVVIFKYLGTEFFASYNPIFPGNFVEVRRQRELARNAQREFPDPVRHIDRWLRELKDSKGGKLVAHWETWIKRFLGWEILQLRAHLTMNLNIFEGRLVQTDSGEVDTISTTTRLLVHFTTQEDSDCRS</sequence>
<reference evidence="2" key="1">
    <citation type="journal article" date="2014" name="Proc. Natl. Acad. Sci. U.S.A.">
        <title>Extensive sampling of basidiomycete genomes demonstrates inadequacy of the white-rot/brown-rot paradigm for wood decay fungi.</title>
        <authorList>
            <person name="Riley R."/>
            <person name="Salamov A.A."/>
            <person name="Brown D.W."/>
            <person name="Nagy L.G."/>
            <person name="Floudas D."/>
            <person name="Held B.W."/>
            <person name="Levasseur A."/>
            <person name="Lombard V."/>
            <person name="Morin E."/>
            <person name="Otillar R."/>
            <person name="Lindquist E.A."/>
            <person name="Sun H."/>
            <person name="LaButti K.M."/>
            <person name="Schmutz J."/>
            <person name="Jabbour D."/>
            <person name="Luo H."/>
            <person name="Baker S.E."/>
            <person name="Pisabarro A.G."/>
            <person name="Walton J.D."/>
            <person name="Blanchette R.A."/>
            <person name="Henrissat B."/>
            <person name="Martin F."/>
            <person name="Cullen D."/>
            <person name="Hibbett D.S."/>
            <person name="Grigoriev I.V."/>
        </authorList>
    </citation>
    <scope>NUCLEOTIDE SEQUENCE [LARGE SCALE GENOMIC DNA]</scope>
    <source>
        <strain evidence="2">CBS 339.88</strain>
    </source>
</reference>
<dbReference type="Proteomes" id="UP000027222">
    <property type="component" value="Unassembled WGS sequence"/>
</dbReference>
<protein>
    <submittedName>
        <fullName evidence="1">Uncharacterized protein</fullName>
    </submittedName>
</protein>
<dbReference type="HOGENOM" id="CLU_1320984_0_0_1"/>
<keyword evidence="2" id="KW-1185">Reference proteome</keyword>
<proteinExistence type="predicted"/>
<dbReference type="AlphaFoldDB" id="A0A067T932"/>
<accession>A0A067T932</accession>
<evidence type="ECO:0000313" key="2">
    <source>
        <dbReference type="Proteomes" id="UP000027222"/>
    </source>
</evidence>
<organism evidence="1 2">
    <name type="scientific">Galerina marginata (strain CBS 339.88)</name>
    <dbReference type="NCBI Taxonomy" id="685588"/>
    <lineage>
        <taxon>Eukaryota</taxon>
        <taxon>Fungi</taxon>
        <taxon>Dikarya</taxon>
        <taxon>Basidiomycota</taxon>
        <taxon>Agaricomycotina</taxon>
        <taxon>Agaricomycetes</taxon>
        <taxon>Agaricomycetidae</taxon>
        <taxon>Agaricales</taxon>
        <taxon>Agaricineae</taxon>
        <taxon>Strophariaceae</taxon>
        <taxon>Galerina</taxon>
    </lineage>
</organism>
<evidence type="ECO:0000313" key="1">
    <source>
        <dbReference type="EMBL" id="KDR79720.1"/>
    </source>
</evidence>
<name>A0A067T932_GALM3</name>
<gene>
    <name evidence="1" type="ORF">GALMADRAFT_223798</name>
</gene>